<organism evidence="4 5">
    <name type="scientific">Novosphingobium capsulatum</name>
    <dbReference type="NCBI Taxonomy" id="13688"/>
    <lineage>
        <taxon>Bacteria</taxon>
        <taxon>Pseudomonadati</taxon>
        <taxon>Pseudomonadota</taxon>
        <taxon>Alphaproteobacteria</taxon>
        <taxon>Sphingomonadales</taxon>
        <taxon>Sphingomonadaceae</taxon>
        <taxon>Novosphingobium</taxon>
    </lineage>
</organism>
<dbReference type="InterPro" id="IPR012816">
    <property type="entry name" value="NADAR"/>
</dbReference>
<sequence>MLIFEPHSVPSLGVENLPDPSAFTVFTPFIKGVFSQWHHTPFCLEGINFVTAEQWMMYCKAMLFGDKAAANKIIATEDPATQKRLGQTVTSFEQGAWDHWKIDVVYRGNIAKFAQNDGALRQLRNTAETLLVEANPRDWVWGSGLAIENPAGHSPAMWRGQNLLGLILTKVRDDLA</sequence>
<dbReference type="EMBL" id="JAVDRD010000013">
    <property type="protein sequence ID" value="MDR6513012.1"/>
    <property type="molecule type" value="Genomic_DNA"/>
</dbReference>
<feature type="domain" description="NADAR" evidence="3">
    <location>
        <begin position="31"/>
        <end position="175"/>
    </location>
</feature>
<name>A0ABU1MRV7_9SPHN</name>
<gene>
    <name evidence="4" type="ORF">J2792_003900</name>
</gene>
<dbReference type="Gene3D" id="1.10.357.40">
    <property type="entry name" value="YbiA-like"/>
    <property type="match status" value="1"/>
</dbReference>
<evidence type="ECO:0000259" key="3">
    <source>
        <dbReference type="Pfam" id="PF08719"/>
    </source>
</evidence>
<keyword evidence="5" id="KW-1185">Reference proteome</keyword>
<comment type="caution">
    <text evidence="4">The sequence shown here is derived from an EMBL/GenBank/DDBJ whole genome shotgun (WGS) entry which is preliminary data.</text>
</comment>
<dbReference type="CDD" id="cd15457">
    <property type="entry name" value="NADAR"/>
    <property type="match status" value="1"/>
</dbReference>
<accession>A0ABU1MRV7</accession>
<comment type="catalytic activity">
    <reaction evidence="1">
        <text>5-amino-6-(5-phospho-D-ribosylamino)uracil + H2O = 5,6-diaminouracil + D-ribose 5-phosphate</text>
        <dbReference type="Rhea" id="RHEA:55020"/>
        <dbReference type="ChEBI" id="CHEBI:15377"/>
        <dbReference type="ChEBI" id="CHEBI:46252"/>
        <dbReference type="ChEBI" id="CHEBI:58453"/>
        <dbReference type="ChEBI" id="CHEBI:78346"/>
    </reaction>
</comment>
<dbReference type="SUPFAM" id="SSF143990">
    <property type="entry name" value="YbiA-like"/>
    <property type="match status" value="1"/>
</dbReference>
<evidence type="ECO:0000313" key="5">
    <source>
        <dbReference type="Proteomes" id="UP001184150"/>
    </source>
</evidence>
<protein>
    <submittedName>
        <fullName evidence="4">RibA/ribD-fused uncharacterized protein</fullName>
    </submittedName>
</protein>
<dbReference type="InterPro" id="IPR037238">
    <property type="entry name" value="YbiA-like_sf"/>
</dbReference>
<proteinExistence type="predicted"/>
<evidence type="ECO:0000256" key="1">
    <source>
        <dbReference type="ARBA" id="ARBA00000022"/>
    </source>
</evidence>
<evidence type="ECO:0000313" key="4">
    <source>
        <dbReference type="EMBL" id="MDR6513012.1"/>
    </source>
</evidence>
<dbReference type="Pfam" id="PF08719">
    <property type="entry name" value="NADAR"/>
    <property type="match status" value="1"/>
</dbReference>
<evidence type="ECO:0000256" key="2">
    <source>
        <dbReference type="ARBA" id="ARBA00000751"/>
    </source>
</evidence>
<dbReference type="NCBIfam" id="TIGR02464">
    <property type="entry name" value="ribofla_fusion"/>
    <property type="match status" value="1"/>
</dbReference>
<dbReference type="Proteomes" id="UP001184150">
    <property type="component" value="Unassembled WGS sequence"/>
</dbReference>
<comment type="catalytic activity">
    <reaction evidence="2">
        <text>2,5-diamino-6-hydroxy-4-(5-phosphoribosylamino)-pyrimidine + H2O = 2,5,6-triamino-4-hydroxypyrimidine + D-ribose 5-phosphate</text>
        <dbReference type="Rhea" id="RHEA:23436"/>
        <dbReference type="ChEBI" id="CHEBI:15377"/>
        <dbReference type="ChEBI" id="CHEBI:58614"/>
        <dbReference type="ChEBI" id="CHEBI:78346"/>
        <dbReference type="ChEBI" id="CHEBI:137796"/>
    </reaction>
</comment>
<reference evidence="4 5" key="1">
    <citation type="submission" date="2023-07" db="EMBL/GenBank/DDBJ databases">
        <title>Sorghum-associated microbial communities from plants grown in Nebraska, USA.</title>
        <authorList>
            <person name="Schachtman D."/>
        </authorList>
    </citation>
    <scope>NUCLEOTIDE SEQUENCE [LARGE SCALE GENOMIC DNA]</scope>
    <source>
        <strain evidence="4 5">DS1027</strain>
    </source>
</reference>